<feature type="domain" description="HTH tetR-type" evidence="5">
    <location>
        <begin position="19"/>
        <end position="79"/>
    </location>
</feature>
<evidence type="ECO:0000256" key="4">
    <source>
        <dbReference type="PROSITE-ProRule" id="PRU00335"/>
    </source>
</evidence>
<evidence type="ECO:0000259" key="5">
    <source>
        <dbReference type="PROSITE" id="PS50977"/>
    </source>
</evidence>
<protein>
    <submittedName>
        <fullName evidence="6">TetR family transcriptional regulator</fullName>
    </submittedName>
</protein>
<sequence length="214" mass="23331">MKTAPDSHNSAPRGRPKDLAKRAAILEAAKSLFLVHGFAGTGMDAVAADAGVSKLTVYNHFRDKETLFTAAVSAKCENMMALPSITLDSSESLKSVLQQIGEAFLAMINSDEAVNLHRLMANQAHLDTEMARLFFEAGPQRTLDEMERLLVDARQRGLLRMDDTAIAAEQFFSLLQGCRHMKVLIGCDAPHNADETTEHVGHTVKMFLAAYGTA</sequence>
<dbReference type="InterPro" id="IPR001647">
    <property type="entry name" value="HTH_TetR"/>
</dbReference>
<dbReference type="SUPFAM" id="SSF46689">
    <property type="entry name" value="Homeodomain-like"/>
    <property type="match status" value="1"/>
</dbReference>
<dbReference type="PROSITE" id="PS50977">
    <property type="entry name" value="HTH_TETR_2"/>
    <property type="match status" value="1"/>
</dbReference>
<dbReference type="Pfam" id="PF00440">
    <property type="entry name" value="TetR_N"/>
    <property type="match status" value="1"/>
</dbReference>
<dbReference type="FunFam" id="1.10.10.60:FF:000141">
    <property type="entry name" value="TetR family transcriptional regulator"/>
    <property type="match status" value="1"/>
</dbReference>
<name>L0W9R2_9GAMM</name>
<evidence type="ECO:0000256" key="1">
    <source>
        <dbReference type="ARBA" id="ARBA00023015"/>
    </source>
</evidence>
<feature type="DNA-binding region" description="H-T-H motif" evidence="4">
    <location>
        <begin position="42"/>
        <end position="61"/>
    </location>
</feature>
<dbReference type="AlphaFoldDB" id="L0W9R2"/>
<accession>L0W9R2</accession>
<keyword evidence="2 4" id="KW-0238">DNA-binding</keyword>
<dbReference type="eggNOG" id="COG1309">
    <property type="taxonomic scope" value="Bacteria"/>
</dbReference>
<reference evidence="6 7" key="1">
    <citation type="journal article" date="2012" name="J. Bacteriol.">
        <title>Genome Sequence of the Alkane-Degrading Bacterium Alcanivorax hongdengensis Type Strain A-11-3.</title>
        <authorList>
            <person name="Lai Q."/>
            <person name="Shao Z."/>
        </authorList>
    </citation>
    <scope>NUCLEOTIDE SEQUENCE [LARGE SCALE GENOMIC DNA]</scope>
    <source>
        <strain evidence="6 7">A-11-3</strain>
    </source>
</reference>
<proteinExistence type="predicted"/>
<dbReference type="InterPro" id="IPR050109">
    <property type="entry name" value="HTH-type_TetR-like_transc_reg"/>
</dbReference>
<organism evidence="6 7">
    <name type="scientific">Alcanivorax hongdengensis A-11-3</name>
    <dbReference type="NCBI Taxonomy" id="1177179"/>
    <lineage>
        <taxon>Bacteria</taxon>
        <taxon>Pseudomonadati</taxon>
        <taxon>Pseudomonadota</taxon>
        <taxon>Gammaproteobacteria</taxon>
        <taxon>Oceanospirillales</taxon>
        <taxon>Alcanivoracaceae</taxon>
        <taxon>Alcanivorax</taxon>
    </lineage>
</organism>
<keyword evidence="7" id="KW-1185">Reference proteome</keyword>
<dbReference type="InterPro" id="IPR036271">
    <property type="entry name" value="Tet_transcr_reg_TetR-rel_C_sf"/>
</dbReference>
<dbReference type="GO" id="GO:0003700">
    <property type="term" value="F:DNA-binding transcription factor activity"/>
    <property type="evidence" value="ECO:0007669"/>
    <property type="project" value="TreeGrafter"/>
</dbReference>
<dbReference type="PATRIC" id="fig|1177179.3.peg.2453"/>
<dbReference type="Pfam" id="PF14246">
    <property type="entry name" value="TetR_C_7"/>
    <property type="match status" value="1"/>
</dbReference>
<dbReference type="Gene3D" id="1.10.10.60">
    <property type="entry name" value="Homeodomain-like"/>
    <property type="match status" value="1"/>
</dbReference>
<dbReference type="Gene3D" id="1.10.357.10">
    <property type="entry name" value="Tetracycline Repressor, domain 2"/>
    <property type="match status" value="1"/>
</dbReference>
<dbReference type="EMBL" id="AMRJ01000020">
    <property type="protein sequence ID" value="EKF73739.1"/>
    <property type="molecule type" value="Genomic_DNA"/>
</dbReference>
<evidence type="ECO:0000256" key="3">
    <source>
        <dbReference type="ARBA" id="ARBA00023163"/>
    </source>
</evidence>
<evidence type="ECO:0000256" key="2">
    <source>
        <dbReference type="ARBA" id="ARBA00023125"/>
    </source>
</evidence>
<dbReference type="RefSeq" id="WP_008929627.1">
    <property type="nucleotide sequence ID" value="NZ_AMRJ01000020.1"/>
</dbReference>
<dbReference type="GO" id="GO:0000976">
    <property type="term" value="F:transcription cis-regulatory region binding"/>
    <property type="evidence" value="ECO:0007669"/>
    <property type="project" value="TreeGrafter"/>
</dbReference>
<evidence type="ECO:0000313" key="7">
    <source>
        <dbReference type="Proteomes" id="UP000010164"/>
    </source>
</evidence>
<comment type="caution">
    <text evidence="6">The sequence shown here is derived from an EMBL/GenBank/DDBJ whole genome shotgun (WGS) entry which is preliminary data.</text>
</comment>
<dbReference type="InterPro" id="IPR009057">
    <property type="entry name" value="Homeodomain-like_sf"/>
</dbReference>
<dbReference type="PANTHER" id="PTHR30055:SF146">
    <property type="entry name" value="HTH-TYPE TRANSCRIPTIONAL DUAL REGULATOR CECR"/>
    <property type="match status" value="1"/>
</dbReference>
<gene>
    <name evidence="6" type="ORF">A11A3_12273</name>
</gene>
<keyword evidence="1" id="KW-0805">Transcription regulation</keyword>
<keyword evidence="3" id="KW-0804">Transcription</keyword>
<dbReference type="InterPro" id="IPR039536">
    <property type="entry name" value="TetR_C_Proteobacteria"/>
</dbReference>
<dbReference type="OrthoDB" id="8535430at2"/>
<dbReference type="PANTHER" id="PTHR30055">
    <property type="entry name" value="HTH-TYPE TRANSCRIPTIONAL REGULATOR RUTR"/>
    <property type="match status" value="1"/>
</dbReference>
<dbReference type="STRING" id="1177179.A11A3_12273"/>
<dbReference type="Proteomes" id="UP000010164">
    <property type="component" value="Unassembled WGS sequence"/>
</dbReference>
<dbReference type="SUPFAM" id="SSF48498">
    <property type="entry name" value="Tetracyclin repressor-like, C-terminal domain"/>
    <property type="match status" value="1"/>
</dbReference>
<evidence type="ECO:0000313" key="6">
    <source>
        <dbReference type="EMBL" id="EKF73739.1"/>
    </source>
</evidence>
<dbReference type="PRINTS" id="PR00455">
    <property type="entry name" value="HTHTETR"/>
</dbReference>